<dbReference type="RefSeq" id="WP_174653120.1">
    <property type="nucleotide sequence ID" value="NZ_JAKRVX010000001.1"/>
</dbReference>
<dbReference type="NCBIfam" id="NF006910">
    <property type="entry name" value="PRK09400.1-6"/>
    <property type="match status" value="1"/>
</dbReference>
<keyword evidence="3 8" id="KW-0653">Protein transport</keyword>
<keyword evidence="4 8" id="KW-1133">Transmembrane helix</keyword>
<dbReference type="EMBL" id="JAKRVX010000001">
    <property type="protein sequence ID" value="MCL9815326.1"/>
    <property type="molecule type" value="Genomic_DNA"/>
</dbReference>
<keyword evidence="2 8" id="KW-0812">Transmembrane</keyword>
<dbReference type="Gene3D" id="1.20.5.820">
    <property type="entry name" value="Preprotein translocase SecE subunit"/>
    <property type="match status" value="1"/>
</dbReference>
<protein>
    <recommendedName>
        <fullName evidence="8">Protein translocase subunit SecE</fullName>
    </recommendedName>
    <alternativeName>
        <fullName evidence="8">Protein transport protein Sec61 gamma subunit homolog</fullName>
    </alternativeName>
</protein>
<gene>
    <name evidence="8" type="primary">secE</name>
    <name evidence="9" type="ORF">AArcSt2_00040</name>
</gene>
<dbReference type="NCBIfam" id="TIGR00327">
    <property type="entry name" value="secE_euk_arch"/>
    <property type="match status" value="1"/>
</dbReference>
<keyword evidence="8" id="KW-1003">Cell membrane</keyword>
<evidence type="ECO:0000313" key="9">
    <source>
        <dbReference type="EMBL" id="MCL9815326.1"/>
    </source>
</evidence>
<organism evidence="9 10">
    <name type="scientific">Natronocalculus amylovorans</name>
    <dbReference type="NCBI Taxonomy" id="2917812"/>
    <lineage>
        <taxon>Archaea</taxon>
        <taxon>Methanobacteriati</taxon>
        <taxon>Methanobacteriota</taxon>
        <taxon>Stenosarchaea group</taxon>
        <taxon>Halobacteria</taxon>
        <taxon>Halobacteriales</taxon>
        <taxon>Haloferacaceae</taxon>
        <taxon>Natronocalculus</taxon>
    </lineage>
</organism>
<dbReference type="SUPFAM" id="SSF103456">
    <property type="entry name" value="Preprotein translocase SecE subunit"/>
    <property type="match status" value="1"/>
</dbReference>
<evidence type="ECO:0000256" key="4">
    <source>
        <dbReference type="ARBA" id="ARBA00022989"/>
    </source>
</evidence>
<dbReference type="GO" id="GO:0009306">
    <property type="term" value="P:protein secretion"/>
    <property type="evidence" value="ECO:0007669"/>
    <property type="project" value="UniProtKB-UniRule"/>
</dbReference>
<sequence>MDVPYDLNSYIRVLKLASTPTWDEFWQVSKIAGAGVLLIGFLGFIIFAIMNFIPGGV</sequence>
<evidence type="ECO:0000256" key="2">
    <source>
        <dbReference type="ARBA" id="ARBA00022692"/>
    </source>
</evidence>
<evidence type="ECO:0000313" key="10">
    <source>
        <dbReference type="Proteomes" id="UP001203207"/>
    </source>
</evidence>
<dbReference type="HAMAP" id="MF_00422">
    <property type="entry name" value="SecE"/>
    <property type="match status" value="1"/>
</dbReference>
<evidence type="ECO:0000256" key="3">
    <source>
        <dbReference type="ARBA" id="ARBA00022927"/>
    </source>
</evidence>
<dbReference type="Proteomes" id="UP001203207">
    <property type="component" value="Unassembled WGS sequence"/>
</dbReference>
<reference evidence="9" key="2">
    <citation type="submission" date="2022-02" db="EMBL/GenBank/DDBJ databases">
        <authorList>
            <person name="Elcheninov A.G."/>
            <person name="Sorokin D.Y."/>
            <person name="Kublanov I.V."/>
        </authorList>
    </citation>
    <scope>NUCLEOTIDE SEQUENCE</scope>
    <source>
        <strain evidence="9">AArc-St2</strain>
    </source>
</reference>
<comment type="subunit">
    <text evidence="8">Component of the Sec protein translocase complex. Heterotrimer consisting of SecY (alpha), SecG (beta) and SecE (gamma) subunits. The heterotrimers can form oligomers, although 1 heterotrimer is thought to be able to translocate proteins. Interacts with the ribosome. May interact with SecDF, and other proteins may be involved.</text>
</comment>
<reference evidence="9" key="1">
    <citation type="journal article" date="2022" name="Syst. Appl. Microbiol.">
        <title>Natronocalculus amylovorans gen. nov., sp. nov., and Natranaeroarchaeum aerophilus sp. nov., dominant culturable amylolytic natronoarchaea from hypersaline soda lakes in southwestern Siberia.</title>
        <authorList>
            <person name="Sorokin D.Y."/>
            <person name="Elcheninov A.G."/>
            <person name="Khizhniak T.V."/>
            <person name="Koenen M."/>
            <person name="Bale N.J."/>
            <person name="Damste J.S.S."/>
            <person name="Kublanov I.V."/>
        </authorList>
    </citation>
    <scope>NUCLEOTIDE SEQUENCE</scope>
    <source>
        <strain evidence="9">AArc-St2</strain>
    </source>
</reference>
<dbReference type="GO" id="GO:0065002">
    <property type="term" value="P:intracellular protein transmembrane transport"/>
    <property type="evidence" value="ECO:0007669"/>
    <property type="project" value="UniProtKB-UniRule"/>
</dbReference>
<dbReference type="GO" id="GO:0005886">
    <property type="term" value="C:plasma membrane"/>
    <property type="evidence" value="ECO:0007669"/>
    <property type="project" value="UniProtKB-SubCell"/>
</dbReference>
<dbReference type="GO" id="GO:0006605">
    <property type="term" value="P:protein targeting"/>
    <property type="evidence" value="ECO:0007669"/>
    <property type="project" value="UniProtKB-UniRule"/>
</dbReference>
<dbReference type="InterPro" id="IPR008158">
    <property type="entry name" value="Translocase_Sec61-g"/>
</dbReference>
<name>A0AAE3FU99_9EURY</name>
<evidence type="ECO:0000256" key="5">
    <source>
        <dbReference type="ARBA" id="ARBA00023010"/>
    </source>
</evidence>
<comment type="function">
    <text evidence="8">Essential subunit of the Sec protein translocation channel SecYEG. Clamps together the 2 halves of SecY. May contact the channel plug during translocation.</text>
</comment>
<dbReference type="GO" id="GO:0012505">
    <property type="term" value="C:endomembrane system"/>
    <property type="evidence" value="ECO:0007669"/>
    <property type="project" value="UniProtKB-SubCell"/>
</dbReference>
<keyword evidence="10" id="KW-1185">Reference proteome</keyword>
<evidence type="ECO:0000256" key="7">
    <source>
        <dbReference type="ARBA" id="ARBA00037847"/>
    </source>
</evidence>
<keyword evidence="5 8" id="KW-0811">Translocation</keyword>
<dbReference type="GO" id="GO:0008320">
    <property type="term" value="F:protein transmembrane transporter activity"/>
    <property type="evidence" value="ECO:0007669"/>
    <property type="project" value="UniProtKB-UniRule"/>
</dbReference>
<keyword evidence="6 8" id="KW-0472">Membrane</keyword>
<proteinExistence type="inferred from homology"/>
<accession>A0AAE3FU99</accession>
<dbReference type="Pfam" id="PF00584">
    <property type="entry name" value="SecE"/>
    <property type="match status" value="1"/>
</dbReference>
<comment type="subcellular location">
    <subcellularLocation>
        <location evidence="8">Cell membrane</location>
        <topology evidence="8">Single-pass membrane protein</topology>
    </subcellularLocation>
    <subcellularLocation>
        <location evidence="7">Endomembrane system</location>
        <topology evidence="7">Single-pass membrane protein</topology>
    </subcellularLocation>
</comment>
<comment type="caution">
    <text evidence="9">The sequence shown here is derived from an EMBL/GenBank/DDBJ whole genome shotgun (WGS) entry which is preliminary data.</text>
</comment>
<evidence type="ECO:0000256" key="1">
    <source>
        <dbReference type="ARBA" id="ARBA00022448"/>
    </source>
</evidence>
<comment type="similarity">
    <text evidence="8">Belongs to the SecE/SEC61-gamma family.</text>
</comment>
<feature type="transmembrane region" description="Helical" evidence="8">
    <location>
        <begin position="31"/>
        <end position="53"/>
    </location>
</feature>
<dbReference type="AlphaFoldDB" id="A0AAE3FU99"/>
<evidence type="ECO:0000256" key="6">
    <source>
        <dbReference type="ARBA" id="ARBA00023136"/>
    </source>
</evidence>
<evidence type="ECO:0000256" key="8">
    <source>
        <dbReference type="HAMAP-Rule" id="MF_00422"/>
    </source>
</evidence>
<dbReference type="InterPro" id="IPR023391">
    <property type="entry name" value="Prot_translocase_SecE_dom_sf"/>
</dbReference>
<keyword evidence="1 8" id="KW-0813">Transport</keyword>
<dbReference type="InterPro" id="IPR001901">
    <property type="entry name" value="Translocase_SecE/Sec61-g"/>
</dbReference>